<dbReference type="Pfam" id="PF00561">
    <property type="entry name" value="Abhydrolase_1"/>
    <property type="match status" value="1"/>
</dbReference>
<evidence type="ECO:0000256" key="2">
    <source>
        <dbReference type="SAM" id="Phobius"/>
    </source>
</evidence>
<feature type="compositionally biased region" description="Polar residues" evidence="1">
    <location>
        <begin position="18"/>
        <end position="27"/>
    </location>
</feature>
<gene>
    <name evidence="4" type="ORF">MCOR_5145</name>
</gene>
<dbReference type="InterPro" id="IPR029058">
    <property type="entry name" value="AB_hydrolase_fold"/>
</dbReference>
<feature type="transmembrane region" description="Helical" evidence="2">
    <location>
        <begin position="62"/>
        <end position="81"/>
    </location>
</feature>
<name>A0A6J8A9Y5_MYTCO</name>
<evidence type="ECO:0000259" key="3">
    <source>
        <dbReference type="Pfam" id="PF00561"/>
    </source>
</evidence>
<dbReference type="GO" id="GO:0006660">
    <property type="term" value="P:phosphatidylserine catabolic process"/>
    <property type="evidence" value="ECO:0007669"/>
    <property type="project" value="TreeGrafter"/>
</dbReference>
<dbReference type="Proteomes" id="UP000507470">
    <property type="component" value="Unassembled WGS sequence"/>
</dbReference>
<keyword evidence="2" id="KW-1133">Transmembrane helix</keyword>
<keyword evidence="2" id="KW-0472">Membrane</keyword>
<dbReference type="GO" id="GO:0047372">
    <property type="term" value="F:monoacylglycerol lipase activity"/>
    <property type="evidence" value="ECO:0007669"/>
    <property type="project" value="UniProtKB-EC"/>
</dbReference>
<evidence type="ECO:0000313" key="4">
    <source>
        <dbReference type="EMBL" id="CAC5363897.1"/>
    </source>
</evidence>
<dbReference type="GO" id="GO:0005789">
    <property type="term" value="C:endoplasmic reticulum membrane"/>
    <property type="evidence" value="ECO:0007669"/>
    <property type="project" value="TreeGrafter"/>
</dbReference>
<sequence length="492" mass="55920">MITLQTGVGQKLQKVMSNVRQRKSVNSEAKENKAKEQKNGSPKITKKETENKGFYRHILKRFLKHICGLLFFLYVVIPVFVKTNPWIHSKMVFLNMVRWPPFIDLTKPWEFGLRGARNFYLDVNEESRIGVWQILPNSSVEEGGDFDKLLGNGKTVILYLHGTTGTRGGWHRVQLLKLLASLDFHVVAFDYRGYGDSKGHPTEDGVVEDGYFMYKWIKERSKDSTVILWGHSLGTAITTKLARLLCLKNEDPDGVVLESPFNNIRDAAIRHPFTAVSIQSPFNNIRDAAIRHPFTAVSIQSPFNNIRDAAIRHPFTAVSIQSPFNNIRDAAIRHPFTAVSIQSPFNNIRDAAIRHPFTALFRFMPMFKEIFIDTIAENGIYFSSDENIAQVTSPLMMIHAEDDEIVPYELGRKLYEAAEKTRTTGSASIEFIPFYVMCVNLYEAAEKTRTTGSASIEFISFNASEGLGHKHIFKALEIPNIIKNFIHETCQK</sequence>
<feature type="compositionally biased region" description="Basic and acidic residues" evidence="1">
    <location>
        <begin position="28"/>
        <end position="38"/>
    </location>
</feature>
<evidence type="ECO:0000256" key="1">
    <source>
        <dbReference type="SAM" id="MobiDB-lite"/>
    </source>
</evidence>
<dbReference type="AlphaFoldDB" id="A0A6J8A9Y5"/>
<dbReference type="EMBL" id="CACVKT020000927">
    <property type="protein sequence ID" value="CAC5363897.1"/>
    <property type="molecule type" value="Genomic_DNA"/>
</dbReference>
<reference evidence="4 5" key="1">
    <citation type="submission" date="2020-06" db="EMBL/GenBank/DDBJ databases">
        <authorList>
            <person name="Li R."/>
            <person name="Bekaert M."/>
        </authorList>
    </citation>
    <scope>NUCLEOTIDE SEQUENCE [LARGE SCALE GENOMIC DNA]</scope>
    <source>
        <strain evidence="5">wild</strain>
    </source>
</reference>
<feature type="region of interest" description="Disordered" evidence="1">
    <location>
        <begin position="18"/>
        <end position="46"/>
    </location>
</feature>
<dbReference type="EC" id="3.1.1.23" evidence="4"/>
<dbReference type="SUPFAM" id="SSF53474">
    <property type="entry name" value="alpha/beta-Hydrolases"/>
    <property type="match status" value="1"/>
</dbReference>
<keyword evidence="2" id="KW-0812">Transmembrane</keyword>
<organism evidence="4 5">
    <name type="scientific">Mytilus coruscus</name>
    <name type="common">Sea mussel</name>
    <dbReference type="NCBI Taxonomy" id="42192"/>
    <lineage>
        <taxon>Eukaryota</taxon>
        <taxon>Metazoa</taxon>
        <taxon>Spiralia</taxon>
        <taxon>Lophotrochozoa</taxon>
        <taxon>Mollusca</taxon>
        <taxon>Bivalvia</taxon>
        <taxon>Autobranchia</taxon>
        <taxon>Pteriomorphia</taxon>
        <taxon>Mytilida</taxon>
        <taxon>Mytiloidea</taxon>
        <taxon>Mytilidae</taxon>
        <taxon>Mytilinae</taxon>
        <taxon>Mytilus</taxon>
    </lineage>
</organism>
<dbReference type="PANTHER" id="PTHR12277">
    <property type="entry name" value="ALPHA/BETA HYDROLASE DOMAIN-CONTAINING PROTEIN"/>
    <property type="match status" value="1"/>
</dbReference>
<evidence type="ECO:0000313" key="5">
    <source>
        <dbReference type="Proteomes" id="UP000507470"/>
    </source>
</evidence>
<dbReference type="OrthoDB" id="10249433at2759"/>
<dbReference type="PANTHER" id="PTHR12277:SF194">
    <property type="entry name" value="FI04476P"/>
    <property type="match status" value="1"/>
</dbReference>
<dbReference type="InterPro" id="IPR000073">
    <property type="entry name" value="AB_hydrolase_1"/>
</dbReference>
<feature type="domain" description="AB hydrolase-1" evidence="3">
    <location>
        <begin position="156"/>
        <end position="245"/>
    </location>
</feature>
<protein>
    <submittedName>
        <fullName evidence="4">ABHD12</fullName>
        <ecNumber evidence="4">3.1.1.23</ecNumber>
    </submittedName>
</protein>
<accession>A0A6J8A9Y5</accession>
<keyword evidence="4" id="KW-0378">Hydrolase</keyword>
<dbReference type="GO" id="GO:0004622">
    <property type="term" value="F:phosphatidylcholine lysophospholipase activity"/>
    <property type="evidence" value="ECO:0007669"/>
    <property type="project" value="TreeGrafter"/>
</dbReference>
<dbReference type="GO" id="GO:0052651">
    <property type="term" value="P:monoacylglycerol catabolic process"/>
    <property type="evidence" value="ECO:0007669"/>
    <property type="project" value="TreeGrafter"/>
</dbReference>
<dbReference type="Gene3D" id="3.40.50.1820">
    <property type="entry name" value="alpha/beta hydrolase"/>
    <property type="match status" value="1"/>
</dbReference>
<proteinExistence type="predicted"/>
<keyword evidence="5" id="KW-1185">Reference proteome</keyword>